<protein>
    <submittedName>
        <fullName evidence="4">Hsp20/alpha crystallin family protein</fullName>
    </submittedName>
</protein>
<dbReference type="Gene3D" id="2.60.40.790">
    <property type="match status" value="1"/>
</dbReference>
<evidence type="ECO:0000313" key="5">
    <source>
        <dbReference type="Proteomes" id="UP001201463"/>
    </source>
</evidence>
<evidence type="ECO:0000259" key="3">
    <source>
        <dbReference type="PROSITE" id="PS01031"/>
    </source>
</evidence>
<dbReference type="PANTHER" id="PTHR11527">
    <property type="entry name" value="HEAT-SHOCK PROTEIN 20 FAMILY MEMBER"/>
    <property type="match status" value="1"/>
</dbReference>
<dbReference type="InterPro" id="IPR008978">
    <property type="entry name" value="HSP20-like_chaperone"/>
</dbReference>
<organism evidence="4 5">
    <name type="scientific">Pelomonas caseinilytica</name>
    <dbReference type="NCBI Taxonomy" id="2906763"/>
    <lineage>
        <taxon>Bacteria</taxon>
        <taxon>Pseudomonadati</taxon>
        <taxon>Pseudomonadota</taxon>
        <taxon>Betaproteobacteria</taxon>
        <taxon>Burkholderiales</taxon>
        <taxon>Sphaerotilaceae</taxon>
        <taxon>Roseateles</taxon>
    </lineage>
</organism>
<evidence type="ECO:0000313" key="4">
    <source>
        <dbReference type="EMBL" id="MCE4537853.1"/>
    </source>
</evidence>
<dbReference type="Pfam" id="PF00011">
    <property type="entry name" value="HSP20"/>
    <property type="match status" value="1"/>
</dbReference>
<evidence type="ECO:0000256" key="1">
    <source>
        <dbReference type="PROSITE-ProRule" id="PRU00285"/>
    </source>
</evidence>
<dbReference type="PROSITE" id="PS01031">
    <property type="entry name" value="SHSP"/>
    <property type="match status" value="1"/>
</dbReference>
<dbReference type="RefSeq" id="WP_233392105.1">
    <property type="nucleotide sequence ID" value="NZ_JAJTWT010000004.1"/>
</dbReference>
<gene>
    <name evidence="4" type="ORF">LXT12_11385</name>
</gene>
<comment type="similarity">
    <text evidence="1 2">Belongs to the small heat shock protein (HSP20) family.</text>
</comment>
<reference evidence="4 5" key="1">
    <citation type="submission" date="2021-12" db="EMBL/GenBank/DDBJ databases">
        <title>Genome seq of p7.</title>
        <authorList>
            <person name="Seo T."/>
        </authorList>
    </citation>
    <scope>NUCLEOTIDE SEQUENCE [LARGE SCALE GENOMIC DNA]</scope>
    <source>
        <strain evidence="4 5">P7</strain>
    </source>
</reference>
<dbReference type="SUPFAM" id="SSF49764">
    <property type="entry name" value="HSP20-like chaperones"/>
    <property type="match status" value="1"/>
</dbReference>
<dbReference type="InterPro" id="IPR031107">
    <property type="entry name" value="Small_HSP"/>
</dbReference>
<dbReference type="InterPro" id="IPR002068">
    <property type="entry name" value="A-crystallin/Hsp20_dom"/>
</dbReference>
<dbReference type="CDD" id="cd06471">
    <property type="entry name" value="ACD_LpsHSP_like"/>
    <property type="match status" value="1"/>
</dbReference>
<comment type="caution">
    <text evidence="4">The sequence shown here is derived from an EMBL/GenBank/DDBJ whole genome shotgun (WGS) entry which is preliminary data.</text>
</comment>
<name>A0ABS8XH04_9BURK</name>
<sequence>MSALTRLDPLDDMFPQLFRGFMTPLAQRHPAPADIRIDVSETDQAYTVQAEIPGAKKDDIRVSVDGNVVSISAEVKSEKEEKQGERVLVRERYYGSASRSFRLASNVDEKAAEAKFENGVLKLTLPKRSGGSNTLINVR</sequence>
<accession>A0ABS8XH04</accession>
<evidence type="ECO:0000256" key="2">
    <source>
        <dbReference type="RuleBase" id="RU003616"/>
    </source>
</evidence>
<feature type="domain" description="SHSP" evidence="3">
    <location>
        <begin position="28"/>
        <end position="139"/>
    </location>
</feature>
<dbReference type="EMBL" id="JAJTWT010000004">
    <property type="protein sequence ID" value="MCE4537853.1"/>
    <property type="molecule type" value="Genomic_DNA"/>
</dbReference>
<keyword evidence="5" id="KW-1185">Reference proteome</keyword>
<dbReference type="Proteomes" id="UP001201463">
    <property type="component" value="Unassembled WGS sequence"/>
</dbReference>
<proteinExistence type="inferred from homology"/>